<dbReference type="EMBL" id="LUKN01002150">
    <property type="protein sequence ID" value="OAQ99568.1"/>
    <property type="molecule type" value="Genomic_DNA"/>
</dbReference>
<evidence type="ECO:0000256" key="2">
    <source>
        <dbReference type="PIRSR" id="PIRSR640198-2"/>
    </source>
</evidence>
<evidence type="ECO:0000256" key="1">
    <source>
        <dbReference type="PIRSR" id="PIRSR640198-1"/>
    </source>
</evidence>
<reference evidence="4 5" key="1">
    <citation type="submission" date="2016-03" db="EMBL/GenBank/DDBJ databases">
        <title>Fine-scale spatial genetic structure of a fungal parasite of coffee scale insects.</title>
        <authorList>
            <person name="Jackson D."/>
            <person name="Zemenick K.A."/>
            <person name="Malloure B."/>
            <person name="Quandt C.A."/>
            <person name="James T.Y."/>
        </authorList>
    </citation>
    <scope>NUCLEOTIDE SEQUENCE [LARGE SCALE GENOMIC DNA]</scope>
    <source>
        <strain evidence="4 5">UM487</strain>
    </source>
</reference>
<comment type="caution">
    <text evidence="4">The sequence shown here is derived from an EMBL/GenBank/DDBJ whole genome shotgun (WGS) entry which is preliminary data.</text>
</comment>
<evidence type="ECO:0000259" key="3">
    <source>
        <dbReference type="PROSITE" id="PS51459"/>
    </source>
</evidence>
<dbReference type="InterPro" id="IPR036597">
    <property type="entry name" value="Fido-like_dom_sf"/>
</dbReference>
<dbReference type="SUPFAM" id="SSF140931">
    <property type="entry name" value="Fic-like"/>
    <property type="match status" value="1"/>
</dbReference>
<dbReference type="Gene3D" id="1.10.3290.10">
    <property type="entry name" value="Fido-like domain"/>
    <property type="match status" value="1"/>
</dbReference>
<dbReference type="InterPro" id="IPR040198">
    <property type="entry name" value="Fido_containing"/>
</dbReference>
<dbReference type="Pfam" id="PF02661">
    <property type="entry name" value="Fic"/>
    <property type="match status" value="1"/>
</dbReference>
<feature type="domain" description="Fido" evidence="3">
    <location>
        <begin position="173"/>
        <end position="328"/>
    </location>
</feature>
<feature type="binding site" evidence="2">
    <location>
        <begin position="271"/>
        <end position="278"/>
    </location>
    <ligand>
        <name>ATP</name>
        <dbReference type="ChEBI" id="CHEBI:30616"/>
    </ligand>
</feature>
<evidence type="ECO:0000313" key="5">
    <source>
        <dbReference type="Proteomes" id="UP000243081"/>
    </source>
</evidence>
<feature type="active site" evidence="1">
    <location>
        <position position="267"/>
    </location>
</feature>
<dbReference type="Proteomes" id="UP000243081">
    <property type="component" value="Unassembled WGS sequence"/>
</dbReference>
<name>A0A179ID02_CORDF</name>
<gene>
    <name evidence="4" type="ORF">LLEC1_04567</name>
</gene>
<dbReference type="OrthoDB" id="439046at2759"/>
<dbReference type="GO" id="GO:0005524">
    <property type="term" value="F:ATP binding"/>
    <property type="evidence" value="ECO:0007669"/>
    <property type="project" value="UniProtKB-KW"/>
</dbReference>
<dbReference type="PANTHER" id="PTHR13504">
    <property type="entry name" value="FIDO DOMAIN-CONTAINING PROTEIN DDB_G0283145"/>
    <property type="match status" value="1"/>
</dbReference>
<keyword evidence="2" id="KW-0067">ATP-binding</keyword>
<dbReference type="OMA" id="QHARAFQ"/>
<dbReference type="AlphaFoldDB" id="A0A179ID02"/>
<organism evidence="4 5">
    <name type="scientific">Cordyceps confragosa</name>
    <name type="common">Lecanicillium lecanii</name>
    <dbReference type="NCBI Taxonomy" id="2714763"/>
    <lineage>
        <taxon>Eukaryota</taxon>
        <taxon>Fungi</taxon>
        <taxon>Dikarya</taxon>
        <taxon>Ascomycota</taxon>
        <taxon>Pezizomycotina</taxon>
        <taxon>Sordariomycetes</taxon>
        <taxon>Hypocreomycetidae</taxon>
        <taxon>Hypocreales</taxon>
        <taxon>Cordycipitaceae</taxon>
        <taxon>Akanthomyces</taxon>
    </lineage>
</organism>
<sequence length="346" mass="38761">MRKLSSQMDSSESSNKMMAHLSHWPFMSGKIVHIEKSDTYRVYADDQSPELLFSKACSYLAKAQDAFRPSDEASRVLLQRELEQMMMHAIFGSNRIEGAGLGFPATEVLCQRVLRGADDSDAGGRRLDDIFAADPSLRGQPVNSTTIRQREVVQHTRAYLHMIHKFVVEREPMTEELIRSTHEILCRDIPIIDREGHETPSKAYAGIYRTVVVAAGSTNFVVPTSVPLKMAQLCRSLQQDLAQVGASNAVDPFALAAKYSLEFVQIHPFLDGNGRLCRMLLNAVLFRFVGIFAVVGEDDADTDEYMGIKKRSSETMEGHGEYATFVLGKSVKSFRRLKQKLHGKSR</sequence>
<accession>A0A179ID02</accession>
<proteinExistence type="predicted"/>
<dbReference type="PANTHER" id="PTHR13504:SF38">
    <property type="entry name" value="FIDO DOMAIN-CONTAINING PROTEIN"/>
    <property type="match status" value="1"/>
</dbReference>
<keyword evidence="2" id="KW-0547">Nucleotide-binding</keyword>
<evidence type="ECO:0000313" key="4">
    <source>
        <dbReference type="EMBL" id="OAQ99568.1"/>
    </source>
</evidence>
<dbReference type="InterPro" id="IPR003812">
    <property type="entry name" value="Fido"/>
</dbReference>
<keyword evidence="5" id="KW-1185">Reference proteome</keyword>
<protein>
    <recommendedName>
        <fullName evidence="3">Fido domain-containing protein</fullName>
    </recommendedName>
</protein>
<dbReference type="PROSITE" id="PS51459">
    <property type="entry name" value="FIDO"/>
    <property type="match status" value="1"/>
</dbReference>